<dbReference type="InterPro" id="IPR004517">
    <property type="entry name" value="HisZ"/>
</dbReference>
<dbReference type="CDD" id="cd00773">
    <property type="entry name" value="HisRS-like_core"/>
    <property type="match status" value="1"/>
</dbReference>
<reference evidence="12 13" key="1">
    <citation type="submission" date="2019-04" db="EMBL/GenBank/DDBJ databases">
        <title>Isachenkonia alkalipeptolytica gen. nov. sp. nov. a new anaerobic, alkiliphilic organothrophic bacterium capable to reduce synthesized ferrihydrite isolated from a soda lake.</title>
        <authorList>
            <person name="Toshchakov S.V."/>
            <person name="Zavarzina D.G."/>
            <person name="Zhilina T.N."/>
            <person name="Kostrikina N.A."/>
            <person name="Kublanov I.V."/>
        </authorList>
    </citation>
    <scope>NUCLEOTIDE SEQUENCE [LARGE SCALE GENOMIC DNA]</scope>
    <source>
        <strain evidence="12 13">Z-1701</strain>
    </source>
</reference>
<feature type="domain" description="Class II Histidinyl-tRNA synthetase (HisRS)-like catalytic core" evidence="11">
    <location>
        <begin position="24"/>
        <end position="323"/>
    </location>
</feature>
<dbReference type="PANTHER" id="PTHR43707:SF6">
    <property type="entry name" value="ATP PHOSPHORIBOSYLTRANSFERASE REGULATORY SUBUNIT"/>
    <property type="match status" value="1"/>
</dbReference>
<comment type="subunit">
    <text evidence="9">Heteromultimer composed of HisG and HisZ subunits.</text>
</comment>
<comment type="caution">
    <text evidence="12">The sequence shown here is derived from an EMBL/GenBank/DDBJ whole genome shotgun (WGS) entry which is preliminary data.</text>
</comment>
<evidence type="ECO:0000259" key="11">
    <source>
        <dbReference type="Pfam" id="PF13393"/>
    </source>
</evidence>
<dbReference type="GO" id="GO:0005737">
    <property type="term" value="C:cytoplasm"/>
    <property type="evidence" value="ECO:0007669"/>
    <property type="project" value="UniProtKB-SubCell"/>
</dbReference>
<evidence type="ECO:0000256" key="9">
    <source>
        <dbReference type="HAMAP-Rule" id="MF_00125"/>
    </source>
</evidence>
<evidence type="ECO:0000313" key="12">
    <source>
        <dbReference type="EMBL" id="NBG87509.1"/>
    </source>
</evidence>
<dbReference type="InterPro" id="IPR041715">
    <property type="entry name" value="HisRS-like_core"/>
</dbReference>
<evidence type="ECO:0000256" key="6">
    <source>
        <dbReference type="ARBA" id="ARBA00022605"/>
    </source>
</evidence>
<evidence type="ECO:0000256" key="1">
    <source>
        <dbReference type="ARBA" id="ARBA00004496"/>
    </source>
</evidence>
<sequence length="434" mass="49788">MEYFKSQVPRGAKYEYYTSFEPKEIISGQLKKLFHQYGYRQIAVPTFEYFDLFKASKGPLEHSAMLKFIDPAGDVLVLRPDCTLPIAKMVANSKEDPKQLRLSYISNVFRGNDLNESSATEFTQGGIEYFGDGSPGGEAEVILIAIKALIQLGFQEFQLDLSNIHFFKNLLARADFSPEDQQQYKAFIREKNFTALDGFLKSTGESSIPENLRSLLRAMPNLYGKPDKVFAKVANYNLSQEDLKPLKHLRRVVEILQEYGYGKYIRLDLSLINHFDYYDGILFQGYLSGHGKVIVQGGRYDPLTESFGRKIPSLGFGINIDEVIQAMKKFNQSIESPYYTDYLVLYEDQERTEAFQIAETIRNKGFVVEMNAKADLKEQILGAQRKNIKEIIVYNRERLELIDLIGDDVSKVYQNTFIKSLDDKDRNFSMVPIH</sequence>
<feature type="binding site" evidence="10">
    <location>
        <position position="124"/>
    </location>
    <ligand>
        <name>L-histidine</name>
        <dbReference type="ChEBI" id="CHEBI:57595"/>
    </ligand>
</feature>
<dbReference type="GO" id="GO:0000105">
    <property type="term" value="P:L-histidine biosynthetic process"/>
    <property type="evidence" value="ECO:0007669"/>
    <property type="project" value="UniProtKB-UniRule"/>
</dbReference>
<keyword evidence="6 9" id="KW-0028">Amino-acid biosynthesis</keyword>
<feature type="binding site" evidence="10">
    <location>
        <begin position="81"/>
        <end position="83"/>
    </location>
    <ligand>
        <name>L-histidine</name>
        <dbReference type="ChEBI" id="CHEBI:57595"/>
    </ligand>
</feature>
<comment type="function">
    <text evidence="8 9">Required for the first step of histidine biosynthesis. May allow the feedback regulation of ATP phosphoribosyltransferase activity by histidine.</text>
</comment>
<dbReference type="GO" id="GO:0140096">
    <property type="term" value="F:catalytic activity, acting on a protein"/>
    <property type="evidence" value="ECO:0007669"/>
    <property type="project" value="UniProtKB-ARBA"/>
</dbReference>
<name>A0AA44BCM7_9CLOT</name>
<feature type="binding site" evidence="10">
    <location>
        <position position="110"/>
    </location>
    <ligand>
        <name>L-histidine</name>
        <dbReference type="ChEBI" id="CHEBI:57595"/>
    </ligand>
</feature>
<keyword evidence="12" id="KW-0808">Transferase</keyword>
<comment type="miscellaneous">
    <text evidence="9">This function is generally fulfilled by the C-terminal part of HisG, which is missing in some bacteria such as this one.</text>
</comment>
<dbReference type="PIRSF" id="PIRSF001549">
    <property type="entry name" value="His-tRNA_synth"/>
    <property type="match status" value="1"/>
</dbReference>
<dbReference type="NCBIfam" id="TIGR00443">
    <property type="entry name" value="hisZ_biosyn_reg"/>
    <property type="match status" value="1"/>
</dbReference>
<comment type="subcellular location">
    <subcellularLocation>
        <location evidence="1 9">Cytoplasm</location>
    </subcellularLocation>
</comment>
<keyword evidence="13" id="KW-1185">Reference proteome</keyword>
<dbReference type="HAMAP" id="MF_00125">
    <property type="entry name" value="HisZ"/>
    <property type="match status" value="1"/>
</dbReference>
<accession>A0AA44BCM7</accession>
<feature type="binding site" evidence="10">
    <location>
        <begin position="277"/>
        <end position="278"/>
    </location>
    <ligand>
        <name>L-histidine</name>
        <dbReference type="ChEBI" id="CHEBI:57595"/>
    </ligand>
</feature>
<dbReference type="EMBL" id="SUMG01000002">
    <property type="protein sequence ID" value="NBG87509.1"/>
    <property type="molecule type" value="Genomic_DNA"/>
</dbReference>
<dbReference type="GO" id="GO:0004821">
    <property type="term" value="F:histidine-tRNA ligase activity"/>
    <property type="evidence" value="ECO:0007669"/>
    <property type="project" value="TreeGrafter"/>
</dbReference>
<gene>
    <name evidence="9 12" type="primary">hisZ</name>
    <name evidence="12" type="ORF">ISALK_03260</name>
</gene>
<proteinExistence type="inferred from homology"/>
<dbReference type="Gene3D" id="3.30.930.10">
    <property type="entry name" value="Bira Bifunctional Protein, Domain 2"/>
    <property type="match status" value="1"/>
</dbReference>
<dbReference type="GO" id="GO:0016757">
    <property type="term" value="F:glycosyltransferase activity"/>
    <property type="evidence" value="ECO:0007669"/>
    <property type="project" value="UniProtKB-KW"/>
</dbReference>
<evidence type="ECO:0000256" key="4">
    <source>
        <dbReference type="ARBA" id="ARBA00020397"/>
    </source>
</evidence>
<dbReference type="GO" id="GO:0006427">
    <property type="term" value="P:histidyl-tRNA aminoacylation"/>
    <property type="evidence" value="ECO:0007669"/>
    <property type="project" value="TreeGrafter"/>
</dbReference>
<evidence type="ECO:0000256" key="10">
    <source>
        <dbReference type="PIRSR" id="PIRSR001549-1"/>
    </source>
</evidence>
<dbReference type="RefSeq" id="WP_160718983.1">
    <property type="nucleotide sequence ID" value="NZ_SUMG01000002.1"/>
</dbReference>
<dbReference type="InterPro" id="IPR045864">
    <property type="entry name" value="aa-tRNA-synth_II/BPL/LPL"/>
</dbReference>
<comment type="pathway">
    <text evidence="2 9">Amino-acid biosynthesis; L-histidine biosynthesis; L-histidine from 5-phospho-alpha-D-ribose 1-diphosphate: step 1/9.</text>
</comment>
<evidence type="ECO:0000313" key="13">
    <source>
        <dbReference type="Proteomes" id="UP000449710"/>
    </source>
</evidence>
<dbReference type="InterPro" id="IPR004516">
    <property type="entry name" value="HisRS/HisZ"/>
</dbReference>
<dbReference type="Pfam" id="PF13393">
    <property type="entry name" value="tRNA-synt_His"/>
    <property type="match status" value="1"/>
</dbReference>
<dbReference type="AlphaFoldDB" id="A0AA44BCM7"/>
<evidence type="ECO:0000256" key="2">
    <source>
        <dbReference type="ARBA" id="ARBA00004667"/>
    </source>
</evidence>
<dbReference type="Proteomes" id="UP000449710">
    <property type="component" value="Unassembled WGS sequence"/>
</dbReference>
<evidence type="ECO:0000256" key="5">
    <source>
        <dbReference type="ARBA" id="ARBA00022490"/>
    </source>
</evidence>
<evidence type="ECO:0000256" key="7">
    <source>
        <dbReference type="ARBA" id="ARBA00023102"/>
    </source>
</evidence>
<keyword evidence="7 9" id="KW-0368">Histidine biosynthesis</keyword>
<protein>
    <recommendedName>
        <fullName evidence="4 9">ATP phosphoribosyltransferase regulatory subunit</fullName>
    </recommendedName>
</protein>
<evidence type="ECO:0000256" key="3">
    <source>
        <dbReference type="ARBA" id="ARBA00005539"/>
    </source>
</evidence>
<keyword evidence="5 9" id="KW-0963">Cytoplasm</keyword>
<evidence type="ECO:0000256" key="8">
    <source>
        <dbReference type="ARBA" id="ARBA00025246"/>
    </source>
</evidence>
<dbReference type="PANTHER" id="PTHR43707">
    <property type="entry name" value="HISTIDYL-TRNA SYNTHETASE"/>
    <property type="match status" value="1"/>
</dbReference>
<feature type="binding site" evidence="10">
    <location>
        <position position="128"/>
    </location>
    <ligand>
        <name>L-histidine</name>
        <dbReference type="ChEBI" id="CHEBI:57595"/>
    </ligand>
</feature>
<comment type="similarity">
    <text evidence="3 9">Belongs to the class-II aminoacyl-tRNA synthetase family. HisZ subfamily.</text>
</comment>
<dbReference type="SUPFAM" id="SSF55681">
    <property type="entry name" value="Class II aaRS and biotin synthetases"/>
    <property type="match status" value="1"/>
</dbReference>
<organism evidence="12 13">
    <name type="scientific">Isachenkonia alkalipeptolytica</name>
    <dbReference type="NCBI Taxonomy" id="2565777"/>
    <lineage>
        <taxon>Bacteria</taxon>
        <taxon>Bacillati</taxon>
        <taxon>Bacillota</taxon>
        <taxon>Clostridia</taxon>
        <taxon>Eubacteriales</taxon>
        <taxon>Clostridiaceae</taxon>
        <taxon>Isachenkonia</taxon>
    </lineage>
</organism>
<keyword evidence="12" id="KW-0328">Glycosyltransferase</keyword>